<keyword evidence="2" id="KW-1185">Reference proteome</keyword>
<reference evidence="2" key="1">
    <citation type="submission" date="2014-04" db="EMBL/GenBank/DDBJ databases">
        <title>Whole-Genome optical mapping and complete genome sequence of Sphingobacterium deserti sp. nov., a new spaces isolated from desert in the west of China.</title>
        <authorList>
            <person name="Teng C."/>
            <person name="Zhou Z."/>
            <person name="Li X."/>
            <person name="Chen M."/>
            <person name="Lin M."/>
            <person name="Wang L."/>
            <person name="Su S."/>
            <person name="Zhang C."/>
            <person name="Zhang W."/>
        </authorList>
    </citation>
    <scope>NUCLEOTIDE SEQUENCE [LARGE SCALE GENOMIC DNA]</scope>
    <source>
        <strain evidence="2">ACCC05744</strain>
    </source>
</reference>
<dbReference type="Proteomes" id="UP000031802">
    <property type="component" value="Unassembled WGS sequence"/>
</dbReference>
<dbReference type="PATRIC" id="fig|1229276.3.peg.2911"/>
<accession>A0A0B8SZX3</accession>
<evidence type="ECO:0000313" key="1">
    <source>
        <dbReference type="EMBL" id="KGE13286.1"/>
    </source>
</evidence>
<reference evidence="1 2" key="2">
    <citation type="journal article" date="2015" name="PLoS ONE">
        <title>Whole-Genome Optical Mapping and Finished Genome Sequence of Sphingobacterium deserti sp. nov., a New Species Isolated from the Western Desert of China.</title>
        <authorList>
            <person name="Teng C."/>
            <person name="Zhou Z."/>
            <person name="Molnar I."/>
            <person name="Li X."/>
            <person name="Tang R."/>
            <person name="Chen M."/>
            <person name="Wang L."/>
            <person name="Su S."/>
            <person name="Zhang W."/>
            <person name="Lin M."/>
        </authorList>
    </citation>
    <scope>NUCLEOTIDE SEQUENCE [LARGE SCALE GENOMIC DNA]</scope>
    <source>
        <strain evidence="2">ACCC05744</strain>
    </source>
</reference>
<dbReference type="EMBL" id="JJMU01000053">
    <property type="protein sequence ID" value="KGE13286.1"/>
    <property type="molecule type" value="Genomic_DNA"/>
</dbReference>
<proteinExistence type="predicted"/>
<dbReference type="OrthoDB" id="1362060at2"/>
<name>A0A0B8SZX3_9SPHI</name>
<comment type="caution">
    <text evidence="1">The sequence shown here is derived from an EMBL/GenBank/DDBJ whole genome shotgun (WGS) entry which is preliminary data.</text>
</comment>
<protein>
    <submittedName>
        <fullName evidence="1">Uncharacterized protein</fullName>
    </submittedName>
</protein>
<gene>
    <name evidence="1" type="ORF">DI53_2817</name>
</gene>
<dbReference type="RefSeq" id="WP_131555281.1">
    <property type="nucleotide sequence ID" value="NZ_JJMU01000053.1"/>
</dbReference>
<dbReference type="AlphaFoldDB" id="A0A0B8SZX3"/>
<organism evidence="1 2">
    <name type="scientific">Sphingobacterium deserti</name>
    <dbReference type="NCBI Taxonomy" id="1229276"/>
    <lineage>
        <taxon>Bacteria</taxon>
        <taxon>Pseudomonadati</taxon>
        <taxon>Bacteroidota</taxon>
        <taxon>Sphingobacteriia</taxon>
        <taxon>Sphingobacteriales</taxon>
        <taxon>Sphingobacteriaceae</taxon>
        <taxon>Sphingobacterium</taxon>
    </lineage>
</organism>
<evidence type="ECO:0000313" key="2">
    <source>
        <dbReference type="Proteomes" id="UP000031802"/>
    </source>
</evidence>
<sequence>MFERGYSVDDSGTLTELTTRSDSVIRELTALDIVDDVYFKKLKEDILRYVKQTQTLKKIQKTAKQKPEGLLAAVRKDSKAWHYAKALNSGGEPLLNAYQALVKSQMEVNAWPQNLWDNYLENMSKDNKLDLAFDYVLVYGWWNSANRLVDHVVYDGTQMNNFFKLFIKVDTLDCDEP</sequence>